<feature type="compositionally biased region" description="Basic and acidic residues" evidence="1">
    <location>
        <begin position="53"/>
        <end position="65"/>
    </location>
</feature>
<protein>
    <submittedName>
        <fullName evidence="2">Uncharacterized protein</fullName>
    </submittedName>
</protein>
<organism evidence="2 3">
    <name type="scientific">Coregonus suidteri</name>
    <dbReference type="NCBI Taxonomy" id="861788"/>
    <lineage>
        <taxon>Eukaryota</taxon>
        <taxon>Metazoa</taxon>
        <taxon>Chordata</taxon>
        <taxon>Craniata</taxon>
        <taxon>Vertebrata</taxon>
        <taxon>Euteleostomi</taxon>
        <taxon>Actinopterygii</taxon>
        <taxon>Neopterygii</taxon>
        <taxon>Teleostei</taxon>
        <taxon>Protacanthopterygii</taxon>
        <taxon>Salmoniformes</taxon>
        <taxon>Salmonidae</taxon>
        <taxon>Coregoninae</taxon>
        <taxon>Coregonus</taxon>
    </lineage>
</organism>
<proteinExistence type="predicted"/>
<dbReference type="Proteomes" id="UP001356427">
    <property type="component" value="Unassembled WGS sequence"/>
</dbReference>
<feature type="non-terminal residue" evidence="2">
    <location>
        <position position="79"/>
    </location>
</feature>
<evidence type="ECO:0000313" key="2">
    <source>
        <dbReference type="EMBL" id="KAK6295616.1"/>
    </source>
</evidence>
<reference evidence="2 3" key="1">
    <citation type="submission" date="2021-04" db="EMBL/GenBank/DDBJ databases">
        <authorList>
            <person name="De Guttry C."/>
            <person name="Zahm M."/>
            <person name="Klopp C."/>
            <person name="Cabau C."/>
            <person name="Louis A."/>
            <person name="Berthelot C."/>
            <person name="Parey E."/>
            <person name="Roest Crollius H."/>
            <person name="Montfort J."/>
            <person name="Robinson-Rechavi M."/>
            <person name="Bucao C."/>
            <person name="Bouchez O."/>
            <person name="Gislard M."/>
            <person name="Lluch J."/>
            <person name="Milhes M."/>
            <person name="Lampietro C."/>
            <person name="Lopez Roques C."/>
            <person name="Donnadieu C."/>
            <person name="Braasch I."/>
            <person name="Desvignes T."/>
            <person name="Postlethwait J."/>
            <person name="Bobe J."/>
            <person name="Wedekind C."/>
            <person name="Guiguen Y."/>
        </authorList>
    </citation>
    <scope>NUCLEOTIDE SEQUENCE [LARGE SCALE GENOMIC DNA]</scope>
    <source>
        <strain evidence="2">Cs_M1</strain>
        <tissue evidence="2">Blood</tissue>
    </source>
</reference>
<gene>
    <name evidence="2" type="ORF">J4Q44_G00333290</name>
</gene>
<feature type="region of interest" description="Disordered" evidence="1">
    <location>
        <begin position="1"/>
        <end position="79"/>
    </location>
</feature>
<sequence>MSGGGLSAGAWLVQPQEEPQPRPQLAEGPRQRQGEGQGEGLRQGPRPSQGQRQEVRQTRVSEKFLCESMAYSPPPPQPH</sequence>
<evidence type="ECO:0000313" key="3">
    <source>
        <dbReference type="Proteomes" id="UP001356427"/>
    </source>
</evidence>
<evidence type="ECO:0000256" key="1">
    <source>
        <dbReference type="SAM" id="MobiDB-lite"/>
    </source>
</evidence>
<dbReference type="EMBL" id="JAGTTL010000033">
    <property type="protein sequence ID" value="KAK6295616.1"/>
    <property type="molecule type" value="Genomic_DNA"/>
</dbReference>
<feature type="compositionally biased region" description="Low complexity" evidence="1">
    <location>
        <begin position="42"/>
        <end position="52"/>
    </location>
</feature>
<name>A0AAN8KZK1_9TELE</name>
<comment type="caution">
    <text evidence="2">The sequence shown here is derived from an EMBL/GenBank/DDBJ whole genome shotgun (WGS) entry which is preliminary data.</text>
</comment>
<accession>A0AAN8KZK1</accession>
<keyword evidence="3" id="KW-1185">Reference proteome</keyword>
<dbReference type="AlphaFoldDB" id="A0AAN8KZK1"/>